<keyword evidence="13" id="KW-1185">Reference proteome</keyword>
<evidence type="ECO:0000256" key="3">
    <source>
        <dbReference type="ARBA" id="ARBA00022603"/>
    </source>
</evidence>
<evidence type="ECO:0000256" key="7">
    <source>
        <dbReference type="ARBA" id="ARBA00023125"/>
    </source>
</evidence>
<evidence type="ECO:0000313" key="13">
    <source>
        <dbReference type="Proteomes" id="UP001150569"/>
    </source>
</evidence>
<dbReference type="PROSITE" id="PS00094">
    <property type="entry name" value="C5_MTASE_1"/>
    <property type="match status" value="1"/>
</dbReference>
<dbReference type="Gene3D" id="3.90.120.10">
    <property type="entry name" value="DNA Methylase, subunit A, domain 2"/>
    <property type="match status" value="2"/>
</dbReference>
<comment type="caution">
    <text evidence="12">The sequence shown here is derived from an EMBL/GenBank/DDBJ whole genome shotgun (WGS) entry which is preliminary data.</text>
</comment>
<dbReference type="EMBL" id="JANBPT010000303">
    <property type="protein sequence ID" value="KAJ1923940.1"/>
    <property type="molecule type" value="Genomic_DNA"/>
</dbReference>
<dbReference type="InterPro" id="IPR031303">
    <property type="entry name" value="C5_meth_CS"/>
</dbReference>
<dbReference type="Proteomes" id="UP001150569">
    <property type="component" value="Unassembled WGS sequence"/>
</dbReference>
<dbReference type="EC" id="2.1.1.37" evidence="2"/>
<keyword evidence="6" id="KW-0677">Repeat</keyword>
<dbReference type="InterPro" id="IPR029063">
    <property type="entry name" value="SAM-dependent_MTases_sf"/>
</dbReference>
<dbReference type="GO" id="GO:0044027">
    <property type="term" value="P:negative regulation of gene expression via chromosomal CpG island methylation"/>
    <property type="evidence" value="ECO:0007669"/>
    <property type="project" value="TreeGrafter"/>
</dbReference>
<gene>
    <name evidence="12" type="ORF">IWQ60_005548</name>
</gene>
<comment type="similarity">
    <text evidence="9">Belongs to the class I-like SAM-binding methyltransferase superfamily. C5-methyltransferase family.</text>
</comment>
<feature type="compositionally biased region" description="Acidic residues" evidence="10">
    <location>
        <begin position="298"/>
        <end position="319"/>
    </location>
</feature>
<evidence type="ECO:0000256" key="5">
    <source>
        <dbReference type="ARBA" id="ARBA00022691"/>
    </source>
</evidence>
<evidence type="ECO:0000256" key="2">
    <source>
        <dbReference type="ARBA" id="ARBA00011975"/>
    </source>
</evidence>
<dbReference type="PANTHER" id="PTHR10629">
    <property type="entry name" value="CYTOSINE-SPECIFIC METHYLTRANSFERASE"/>
    <property type="match status" value="1"/>
</dbReference>
<feature type="region of interest" description="Disordered" evidence="10">
    <location>
        <begin position="296"/>
        <end position="343"/>
    </location>
</feature>
<dbReference type="PANTHER" id="PTHR10629:SF52">
    <property type="entry name" value="DNA (CYTOSINE-5)-METHYLTRANSFERASE 1"/>
    <property type="match status" value="1"/>
</dbReference>
<accession>A0A9W8DUI9</accession>
<comment type="subcellular location">
    <subcellularLocation>
        <location evidence="1">Nucleus</location>
    </subcellularLocation>
</comment>
<feature type="compositionally biased region" description="Basic residues" evidence="10">
    <location>
        <begin position="503"/>
        <end position="513"/>
    </location>
</feature>
<feature type="compositionally biased region" description="Low complexity" evidence="10">
    <location>
        <begin position="1086"/>
        <end position="1100"/>
    </location>
</feature>
<dbReference type="OrthoDB" id="5376140at2759"/>
<dbReference type="PROSITE" id="PS51679">
    <property type="entry name" value="SAM_MT_C5"/>
    <property type="match status" value="1"/>
</dbReference>
<keyword evidence="7" id="KW-0238">DNA-binding</keyword>
<dbReference type="GO" id="GO:0032259">
    <property type="term" value="P:methylation"/>
    <property type="evidence" value="ECO:0007669"/>
    <property type="project" value="UniProtKB-KW"/>
</dbReference>
<feature type="region of interest" description="Disordered" evidence="10">
    <location>
        <begin position="72"/>
        <end position="217"/>
    </location>
</feature>
<dbReference type="InterPro" id="IPR001525">
    <property type="entry name" value="C5_MeTfrase"/>
</dbReference>
<keyword evidence="5 9" id="KW-0949">S-adenosyl-L-methionine</keyword>
<keyword evidence="4 9" id="KW-0808">Transferase</keyword>
<keyword evidence="8" id="KW-0539">Nucleus</keyword>
<evidence type="ECO:0000256" key="1">
    <source>
        <dbReference type="ARBA" id="ARBA00004123"/>
    </source>
</evidence>
<dbReference type="SUPFAM" id="SSF53335">
    <property type="entry name" value="S-adenosyl-L-methionine-dependent methyltransferases"/>
    <property type="match status" value="1"/>
</dbReference>
<feature type="region of interest" description="Disordered" evidence="10">
    <location>
        <begin position="503"/>
        <end position="545"/>
    </location>
</feature>
<keyword evidence="3 9" id="KW-0489">Methyltransferase</keyword>
<sequence>MMTKRKGAEAGFLQQCKAAYPNLFKKYRSLPEDAIAQVLDDVSMDELDAEETLTGMVPVDLGISRLTVSDHLASQHSDSSDSEDLQPRKRPNLTKTKSPAGKTRATDPVAANFFNRTPKAVAASQTQRETGSPIIIDLGDSSDDEDNGLTLPIPRMQRLARPSPGLSTAHGPRRNAPTTARARSPRSPTAPAPKVKPARTKLTSRSSAPPAPAVEFYNPLPGEISENEHLEVVGEDGDFDEDGPNGEGDNQPCRMLTNFVIYDFDNGNRLVPLDEFHTAENVVASGDVRPIFRHGFGEEEEEEEDDDGDDEGEVDDEAGTDNQTGLSAKAKGKQPAARQSSKTPVQRIRLSAVFHYEEQYLKSGLSVIWLRTSFAWYKLCRPLDIYERHYLTMFKALRLANLLISWSLAHPAGSYSQFTKALPDMATRGIGSVGTSNLLSSDESALGGCQTYASRHDYEVELTGKDLTVYAEFVINELECWVEECQCYEMIEMPVIQEIMGRHNGKSSGRRNHGSPDVTVSAPQRTRPVAGAGGKRQPAKKLPENAATVTPHISTIAHGLFKKNIVAVKVNHADQPDETLILNGAAAGAVVKEEDVAETAAAGMGSDEEESTTPADVVVASNDDSAAIFVTRPLQAKPSGLPLQSSVAYGGRRYYAATEVVFADPSDPANPRITPPPRKIKQFFERRIAVSTPAIVGRTLTQIVRPHDFVYVVAHSSRLEARRTPTLARSNPKRYPKPDNAAAANAGIPVIVMVTGIFDDPETNRTKFHGRLLDYGRETVLGEVASPHELFLTDACDTFDIEESFRGLCRVQYCRPDESNVTQLARFGISRGFFFRYWYDHETGTFEDVERHTVPRDRWPTEPAFCPACAKRQCQHDTTATRWVIDDLAVPPTYAPAPTTCLVYGGVIYHLGDFVYLAPLVPGTPYRIGQVVGFNRNQDYIQRVPARRCAPSGLARDQVVDAGLATRHLSGDPDSDDDHNDRPVKIVIESLASKLAREDDTQHCLPGFSSVRTARGHLSIREYVRMDDVPVHQLPVSDRTFTPLSLDASHTHDIMLADDQDHVHTLDGTPEQSGVRRLARYGSSNSTARSPSVSPASARTKTPSHPKGYDGTAQLRFPIKDSRHLFATATYECVEPDQLEGKCWVEYLDRIPDLETFKAQDSDAFYVEFEALPAVARHGKNPWRRFADGTLDLARSDLPVEFSPMPAVDLITCAHCDHRRRTRLQHRQLLLNTVADKFHAPLPPVVPAPVPQTTPTPLAMRSARPLVGLDIFSGCGGLTTGLESSGIVETRYAVEFFDAAAVTFEKNYPGATVYHQCANMLLARAIAQHRNGETLEPEEDLLGRPLPDMPHPDDVDFIYCGPPCQGFSRANRFPKADDIKNTLITTSLSYVDFYRPRFFLLENVYGMVNFMLGGTQAGQARIAGGIKMGVVKFIIRALTSMGYQVRFSVQQAGLHGLPQSRRRFFVWGAQRGEFLPRFPQPITCFKGSVQCKIKLPRNPDYETNRRTRKSAPHHAITVQDAISDLPAFEYVNPNLICPPEETEDKTHRIPHREPGAVTATGSPATDPCAEPMFQLLIRMNFVAKSAQAAERVRREAMAQVLDDPCLGNSLTAAGDQRDLFRPTSTVVTALNATSRHILEWEVARTGFVGAMHQPYQCPPLSQYQRERRWRAERLCNHVTRAFNSETVERICRVAMLPGADHRGLPDKLKPWCLSSPDSAADRHNGWPGLFGRLDYRHHFLTTLTDVQPMGKTGTVLHPTQNRVVTVRECARAQGFPDHFEFITLSPSSVVPMHRQVGNAVPPPLAQALAKELVNAVLDRLLMANQVLSESETAAVKTEGATVDPSGQPLPPNNNDISQLVLPVAFDRAYLYRFGTVSWDA</sequence>
<evidence type="ECO:0000256" key="10">
    <source>
        <dbReference type="SAM" id="MobiDB-lite"/>
    </source>
</evidence>
<dbReference type="SMART" id="SM00439">
    <property type="entry name" value="BAH"/>
    <property type="match status" value="1"/>
</dbReference>
<evidence type="ECO:0000313" key="12">
    <source>
        <dbReference type="EMBL" id="KAJ1923940.1"/>
    </source>
</evidence>
<dbReference type="Pfam" id="PF01426">
    <property type="entry name" value="BAH"/>
    <property type="match status" value="1"/>
</dbReference>
<feature type="region of interest" description="Disordered" evidence="10">
    <location>
        <begin position="1080"/>
        <end position="1113"/>
    </location>
</feature>
<dbReference type="InterPro" id="IPR050390">
    <property type="entry name" value="C5-Methyltransferase"/>
</dbReference>
<dbReference type="PROSITE" id="PS00095">
    <property type="entry name" value="C5_MTASE_2"/>
    <property type="match status" value="1"/>
</dbReference>
<protein>
    <recommendedName>
        <fullName evidence="2">DNA (cytosine-5-)-methyltransferase</fullName>
        <ecNumber evidence="2">2.1.1.37</ecNumber>
    </recommendedName>
</protein>
<dbReference type="Gene3D" id="2.30.30.490">
    <property type="match status" value="3"/>
</dbReference>
<feature type="active site" evidence="9">
    <location>
        <position position="1364"/>
    </location>
</feature>
<dbReference type="GO" id="GO:0003682">
    <property type="term" value="F:chromatin binding"/>
    <property type="evidence" value="ECO:0007669"/>
    <property type="project" value="InterPro"/>
</dbReference>
<reference evidence="12" key="1">
    <citation type="submission" date="2022-07" db="EMBL/GenBank/DDBJ databases">
        <title>Phylogenomic reconstructions and comparative analyses of Kickxellomycotina fungi.</title>
        <authorList>
            <person name="Reynolds N.K."/>
            <person name="Stajich J.E."/>
            <person name="Barry K."/>
            <person name="Grigoriev I.V."/>
            <person name="Crous P."/>
            <person name="Smith M.E."/>
        </authorList>
    </citation>
    <scope>NUCLEOTIDE SEQUENCE</scope>
    <source>
        <strain evidence="12">RSA 861</strain>
    </source>
</reference>
<dbReference type="PRINTS" id="PR00105">
    <property type="entry name" value="C5METTRFRASE"/>
</dbReference>
<evidence type="ECO:0000256" key="9">
    <source>
        <dbReference type="PROSITE-ProRule" id="PRU01016"/>
    </source>
</evidence>
<evidence type="ECO:0000256" key="8">
    <source>
        <dbReference type="ARBA" id="ARBA00023242"/>
    </source>
</evidence>
<dbReference type="InterPro" id="IPR043151">
    <property type="entry name" value="BAH_sf"/>
</dbReference>
<dbReference type="InterPro" id="IPR022702">
    <property type="entry name" value="Cytosine_MeTrfase1_RFD"/>
</dbReference>
<dbReference type="PROSITE" id="PS51038">
    <property type="entry name" value="BAH"/>
    <property type="match status" value="1"/>
</dbReference>
<dbReference type="Gene3D" id="3.40.50.150">
    <property type="entry name" value="Vaccinia Virus protein VP39"/>
    <property type="match status" value="1"/>
</dbReference>
<proteinExistence type="inferred from homology"/>
<dbReference type="InterPro" id="IPR018117">
    <property type="entry name" value="C5_DNA_meth_AS"/>
</dbReference>
<organism evidence="12 13">
    <name type="scientific">Tieghemiomyces parasiticus</name>
    <dbReference type="NCBI Taxonomy" id="78921"/>
    <lineage>
        <taxon>Eukaryota</taxon>
        <taxon>Fungi</taxon>
        <taxon>Fungi incertae sedis</taxon>
        <taxon>Zoopagomycota</taxon>
        <taxon>Kickxellomycotina</taxon>
        <taxon>Dimargaritomycetes</taxon>
        <taxon>Dimargaritales</taxon>
        <taxon>Dimargaritaceae</taxon>
        <taxon>Tieghemiomyces</taxon>
    </lineage>
</organism>
<dbReference type="Pfam" id="PF12047">
    <property type="entry name" value="DNMT1-RFD"/>
    <property type="match status" value="1"/>
</dbReference>
<evidence type="ECO:0000256" key="4">
    <source>
        <dbReference type="ARBA" id="ARBA00022679"/>
    </source>
</evidence>
<dbReference type="GO" id="GO:0003886">
    <property type="term" value="F:DNA (cytosine-5-)-methyltransferase activity"/>
    <property type="evidence" value="ECO:0007669"/>
    <property type="project" value="UniProtKB-EC"/>
</dbReference>
<feature type="domain" description="BAH" evidence="11">
    <location>
        <begin position="702"/>
        <end position="850"/>
    </location>
</feature>
<dbReference type="Pfam" id="PF00145">
    <property type="entry name" value="DNA_methylase"/>
    <property type="match status" value="2"/>
</dbReference>
<feature type="compositionally biased region" description="Low complexity" evidence="10">
    <location>
        <begin position="174"/>
        <end position="193"/>
    </location>
</feature>
<evidence type="ECO:0000259" key="11">
    <source>
        <dbReference type="PROSITE" id="PS51038"/>
    </source>
</evidence>
<dbReference type="InterPro" id="IPR001025">
    <property type="entry name" value="BAH_dom"/>
</dbReference>
<dbReference type="GO" id="GO:0003677">
    <property type="term" value="F:DNA binding"/>
    <property type="evidence" value="ECO:0007669"/>
    <property type="project" value="UniProtKB-KW"/>
</dbReference>
<evidence type="ECO:0000256" key="6">
    <source>
        <dbReference type="ARBA" id="ARBA00022737"/>
    </source>
</evidence>
<dbReference type="GO" id="GO:0005634">
    <property type="term" value="C:nucleus"/>
    <property type="evidence" value="ECO:0007669"/>
    <property type="project" value="UniProtKB-SubCell"/>
</dbReference>
<name>A0A9W8DUI9_9FUNG</name>